<sequence>MRLFKSFVGSKVVFPFQDVVGEGTLRAVERTGYLLITGCVIEGVDAGDLVIPAPPWLRRVVE</sequence>
<accession>A0A6N7W7T5</accession>
<organism evidence="1 2">
    <name type="scientific">Scrofimicrobium canadense</name>
    <dbReference type="NCBI Taxonomy" id="2652290"/>
    <lineage>
        <taxon>Bacteria</taxon>
        <taxon>Bacillati</taxon>
        <taxon>Actinomycetota</taxon>
        <taxon>Actinomycetes</taxon>
        <taxon>Actinomycetales</taxon>
        <taxon>Actinomycetaceae</taxon>
        <taxon>Scrofimicrobium</taxon>
    </lineage>
</organism>
<keyword evidence="2" id="KW-1185">Reference proteome</keyword>
<reference evidence="1 2" key="1">
    <citation type="submission" date="2019-08" db="EMBL/GenBank/DDBJ databases">
        <title>In-depth cultivation of the pig gut microbiome towards novel bacterial diversity and tailored functional studies.</title>
        <authorList>
            <person name="Wylensek D."/>
            <person name="Hitch T.C.A."/>
            <person name="Clavel T."/>
        </authorList>
    </citation>
    <scope>NUCLEOTIDE SEQUENCE [LARGE SCALE GENOMIC DNA]</scope>
    <source>
        <strain evidence="1 2">WB03_NA08</strain>
    </source>
</reference>
<protein>
    <submittedName>
        <fullName evidence="1">Uncharacterized protein</fullName>
    </submittedName>
</protein>
<evidence type="ECO:0000313" key="1">
    <source>
        <dbReference type="EMBL" id="MSS84492.1"/>
    </source>
</evidence>
<comment type="caution">
    <text evidence="1">The sequence shown here is derived from an EMBL/GenBank/DDBJ whole genome shotgun (WGS) entry which is preliminary data.</text>
</comment>
<dbReference type="Proteomes" id="UP000470875">
    <property type="component" value="Unassembled WGS sequence"/>
</dbReference>
<evidence type="ECO:0000313" key="2">
    <source>
        <dbReference type="Proteomes" id="UP000470875"/>
    </source>
</evidence>
<dbReference type="EMBL" id="VULO01000007">
    <property type="protein sequence ID" value="MSS84492.1"/>
    <property type="molecule type" value="Genomic_DNA"/>
</dbReference>
<dbReference type="RefSeq" id="WP_154544891.1">
    <property type="nucleotide sequence ID" value="NZ_VULO01000007.1"/>
</dbReference>
<gene>
    <name evidence="1" type="ORF">FYJ24_06885</name>
</gene>
<name>A0A6N7W7T5_9ACTO</name>
<dbReference type="AlphaFoldDB" id="A0A6N7W7T5"/>
<proteinExistence type="predicted"/>